<proteinExistence type="predicted"/>
<comment type="caution">
    <text evidence="1">The sequence shown here is derived from an EMBL/GenBank/DDBJ whole genome shotgun (WGS) entry which is preliminary data.</text>
</comment>
<name>A0ACC1AD12_9ROSI</name>
<keyword evidence="2" id="KW-1185">Reference proteome</keyword>
<sequence>MPFISETASAIKSRFGFHSRSASSETLPSVRTSPDLSVKSAVRENPYGQSQTATSTVRSIGDLEDNAAASAGSSQIFEVNEDPSFWKDHNVQVIIRIRPLSNSEISAQGHSKCIRQESCQTITWTGHPESRFTFDLVADENVSQEKLFKVAGLPMVENCVAGYNSCMFAYGQTGSGKTHTMLGDIEGGTERHSVNCGMTPRVFEHLFSRIQKVLRWPT</sequence>
<evidence type="ECO:0000313" key="2">
    <source>
        <dbReference type="Proteomes" id="UP001164250"/>
    </source>
</evidence>
<protein>
    <submittedName>
        <fullName evidence="1">Uncharacterized protein</fullName>
    </submittedName>
</protein>
<reference evidence="2" key="1">
    <citation type="journal article" date="2023" name="G3 (Bethesda)">
        <title>Genome assembly and association tests identify interacting loci associated with vigor, precocity, and sex in interspecific pistachio rootstocks.</title>
        <authorList>
            <person name="Palmer W."/>
            <person name="Jacygrad E."/>
            <person name="Sagayaradj S."/>
            <person name="Cavanaugh K."/>
            <person name="Han R."/>
            <person name="Bertier L."/>
            <person name="Beede B."/>
            <person name="Kafkas S."/>
            <person name="Golino D."/>
            <person name="Preece J."/>
            <person name="Michelmore R."/>
        </authorList>
    </citation>
    <scope>NUCLEOTIDE SEQUENCE [LARGE SCALE GENOMIC DNA]</scope>
</reference>
<gene>
    <name evidence="1" type="ORF">Patl1_30266</name>
</gene>
<accession>A0ACC1AD12</accession>
<evidence type="ECO:0000313" key="1">
    <source>
        <dbReference type="EMBL" id="KAJ0083908.1"/>
    </source>
</evidence>
<dbReference type="EMBL" id="CM047907">
    <property type="protein sequence ID" value="KAJ0083908.1"/>
    <property type="molecule type" value="Genomic_DNA"/>
</dbReference>
<organism evidence="1 2">
    <name type="scientific">Pistacia atlantica</name>
    <dbReference type="NCBI Taxonomy" id="434234"/>
    <lineage>
        <taxon>Eukaryota</taxon>
        <taxon>Viridiplantae</taxon>
        <taxon>Streptophyta</taxon>
        <taxon>Embryophyta</taxon>
        <taxon>Tracheophyta</taxon>
        <taxon>Spermatophyta</taxon>
        <taxon>Magnoliopsida</taxon>
        <taxon>eudicotyledons</taxon>
        <taxon>Gunneridae</taxon>
        <taxon>Pentapetalae</taxon>
        <taxon>rosids</taxon>
        <taxon>malvids</taxon>
        <taxon>Sapindales</taxon>
        <taxon>Anacardiaceae</taxon>
        <taxon>Pistacia</taxon>
    </lineage>
</organism>
<dbReference type="Proteomes" id="UP001164250">
    <property type="component" value="Chromosome 11"/>
</dbReference>